<dbReference type="AGR" id="WB:WBGene00011670"/>
<gene>
    <name evidence="2 4" type="primary">fbxa-84</name>
    <name evidence="2" type="ORF">CELE_T09F5.11</name>
    <name evidence="4" type="ORF">T09F5.11</name>
</gene>
<dbReference type="WormBase" id="T09F5.11">
    <property type="protein sequence ID" value="CE28956"/>
    <property type="gene ID" value="WBGene00011670"/>
    <property type="gene designation" value="fbxa-84"/>
</dbReference>
<dbReference type="Proteomes" id="UP000001940">
    <property type="component" value="Chromosome V"/>
</dbReference>
<evidence type="ECO:0000313" key="2">
    <source>
        <dbReference type="EMBL" id="CAB05812.2"/>
    </source>
</evidence>
<keyword evidence="3" id="KW-1185">Reference proteome</keyword>
<dbReference type="KEGG" id="cel:CELE_T09F5.11"/>
<name>G5EGH1_CAEEL</name>
<dbReference type="PROSITE" id="PS50181">
    <property type="entry name" value="FBOX"/>
    <property type="match status" value="1"/>
</dbReference>
<proteinExistence type="predicted"/>
<dbReference type="CTD" id="180026"/>
<evidence type="ECO:0000259" key="1">
    <source>
        <dbReference type="PROSITE" id="PS50181"/>
    </source>
</evidence>
<dbReference type="SMART" id="SM00256">
    <property type="entry name" value="FBOX"/>
    <property type="match status" value="1"/>
</dbReference>
<dbReference type="Pfam" id="PF00646">
    <property type="entry name" value="F-box"/>
    <property type="match status" value="1"/>
</dbReference>
<dbReference type="InterPro" id="IPR040161">
    <property type="entry name" value="FB224"/>
</dbReference>
<protein>
    <submittedName>
        <fullName evidence="2">F-box domain-containing protein</fullName>
    </submittedName>
</protein>
<evidence type="ECO:0000313" key="4">
    <source>
        <dbReference type="WormBase" id="T09F5.11"/>
    </source>
</evidence>
<dbReference type="RefSeq" id="NP_506746.1">
    <property type="nucleotide sequence ID" value="NM_074345.7"/>
</dbReference>
<dbReference type="CDD" id="cd22150">
    <property type="entry name" value="F-box_CeFBXA-like"/>
    <property type="match status" value="1"/>
</dbReference>
<dbReference type="PaxDb" id="6239-T09F5.11"/>
<dbReference type="HOGENOM" id="CLU_030831_3_1_1"/>
<dbReference type="PANTHER" id="PTHR23015:SF4">
    <property type="entry name" value="DUF38 DOMAIN-CONTAINING PROTEIN-RELATED"/>
    <property type="match status" value="1"/>
</dbReference>
<dbReference type="InParanoid" id="G5EGH1"/>
<feature type="domain" description="F-box" evidence="1">
    <location>
        <begin position="21"/>
        <end position="67"/>
    </location>
</feature>
<dbReference type="PhylomeDB" id="G5EGH1"/>
<reference evidence="2 3" key="1">
    <citation type="journal article" date="1998" name="Science">
        <title>Genome sequence of the nematode C. elegans: a platform for investigating biology.</title>
        <authorList>
            <consortium name="The C. elegans sequencing consortium"/>
            <person name="Sulson J.E."/>
            <person name="Waterston R."/>
        </authorList>
    </citation>
    <scope>NUCLEOTIDE SEQUENCE [LARGE SCALE GENOMIC DNA]</scope>
    <source>
        <strain evidence="2 3">Bristol N2</strain>
    </source>
</reference>
<dbReference type="OrthoDB" id="3226064at2759"/>
<dbReference type="FunCoup" id="G5EGH1">
    <property type="interactions" value="281"/>
</dbReference>
<dbReference type="InterPro" id="IPR001810">
    <property type="entry name" value="F-box_dom"/>
</dbReference>
<dbReference type="InterPro" id="IPR002900">
    <property type="entry name" value="DUF38/FTH_CAE_spp"/>
</dbReference>
<dbReference type="InterPro" id="IPR036047">
    <property type="entry name" value="F-box-like_dom_sf"/>
</dbReference>
<accession>G5EGH1</accession>
<dbReference type="AlphaFoldDB" id="G5EGH1"/>
<dbReference type="Pfam" id="PF01827">
    <property type="entry name" value="FTH"/>
    <property type="match status" value="1"/>
</dbReference>
<dbReference type="Bgee" id="WBGene00011670">
    <property type="expression patterns" value="Expressed in material anatomical entity and 2 other cell types or tissues"/>
</dbReference>
<dbReference type="eggNOG" id="ENOG502TJHM">
    <property type="taxonomic scope" value="Eukaryota"/>
</dbReference>
<dbReference type="EMBL" id="BX284605">
    <property type="protein sequence ID" value="CAB05812.2"/>
    <property type="molecule type" value="Genomic_DNA"/>
</dbReference>
<dbReference type="PANTHER" id="PTHR23015">
    <property type="entry name" value="UNCHARACTERIZED C.ELEGANS PROTEIN"/>
    <property type="match status" value="1"/>
</dbReference>
<dbReference type="SUPFAM" id="SSF81383">
    <property type="entry name" value="F-box domain"/>
    <property type="match status" value="1"/>
</dbReference>
<dbReference type="GeneID" id="180026"/>
<organism evidence="2 3">
    <name type="scientific">Caenorhabditis elegans</name>
    <dbReference type="NCBI Taxonomy" id="6239"/>
    <lineage>
        <taxon>Eukaryota</taxon>
        <taxon>Metazoa</taxon>
        <taxon>Ecdysozoa</taxon>
        <taxon>Nematoda</taxon>
        <taxon>Chromadorea</taxon>
        <taxon>Rhabditida</taxon>
        <taxon>Rhabditina</taxon>
        <taxon>Rhabditomorpha</taxon>
        <taxon>Rhabditoidea</taxon>
        <taxon>Rhabditidae</taxon>
        <taxon>Peloderinae</taxon>
        <taxon>Caenorhabditis</taxon>
    </lineage>
</organism>
<sequence length="324" mass="37467">MVKLKSIKKLFSSSKPASSHTATFSELPTEVVDEVLRKLGPIDRIIARKVSRKFRAIIEATCRFKEIKIEIASFYNPTVSFHLDDACITYETVGQSCIVSFGKKRKKVKKRNCVDVMLDDLSSLLRNPKLNLEVFKLQFYIFVEANHRETLVNSLPVVLKSAEPLNVSEFQVKRARFDEMVPILACFEAGKLRKLSFLQSIDQYDLFETIVHLDQWKEAKVLEALFSTYLIDVEELFHFEHFKIKTDSFTTEDAIQTRDILTVSAHFQYAKLFFPENRSTELARVFDPKYEGPLSGSINYQACDANFIIDFSPHHFEIKKIFHT</sequence>
<dbReference type="PIR" id="T24767">
    <property type="entry name" value="T24767"/>
</dbReference>
<dbReference type="SMR" id="G5EGH1"/>
<evidence type="ECO:0000313" key="3">
    <source>
        <dbReference type="Proteomes" id="UP000001940"/>
    </source>
</evidence>